<feature type="compositionally biased region" description="Low complexity" evidence="1">
    <location>
        <begin position="100"/>
        <end position="153"/>
    </location>
</feature>
<gene>
    <name evidence="3" type="ORF">IAD42_07730</name>
</gene>
<reference evidence="3" key="1">
    <citation type="submission" date="2020-10" db="EMBL/GenBank/DDBJ databases">
        <authorList>
            <person name="Gilroy R."/>
        </authorList>
    </citation>
    <scope>NUCLEOTIDE SEQUENCE</scope>
    <source>
        <strain evidence="3">ChiHecec3B27-6122</strain>
    </source>
</reference>
<feature type="compositionally biased region" description="Basic and acidic residues" evidence="1">
    <location>
        <begin position="76"/>
        <end position="90"/>
    </location>
</feature>
<feature type="domain" description="DUF6291" evidence="2">
    <location>
        <begin position="9"/>
        <end position="86"/>
    </location>
</feature>
<evidence type="ECO:0000256" key="1">
    <source>
        <dbReference type="SAM" id="MobiDB-lite"/>
    </source>
</evidence>
<protein>
    <recommendedName>
        <fullName evidence="2">DUF6291 domain-containing protein</fullName>
    </recommendedName>
</protein>
<feature type="region of interest" description="Disordered" evidence="1">
    <location>
        <begin position="76"/>
        <end position="154"/>
    </location>
</feature>
<dbReference type="Pfam" id="PF19808">
    <property type="entry name" value="DUF6291"/>
    <property type="match status" value="1"/>
</dbReference>
<comment type="caution">
    <text evidence="3">The sequence shown here is derived from an EMBL/GenBank/DDBJ whole genome shotgun (WGS) entry which is preliminary data.</text>
</comment>
<reference evidence="3" key="2">
    <citation type="journal article" date="2021" name="PeerJ">
        <title>Extensive microbial diversity within the chicken gut microbiome revealed by metagenomics and culture.</title>
        <authorList>
            <person name="Gilroy R."/>
            <person name="Ravi A."/>
            <person name="Getino M."/>
            <person name="Pursley I."/>
            <person name="Horton D.L."/>
            <person name="Alikhan N.F."/>
            <person name="Baker D."/>
            <person name="Gharbi K."/>
            <person name="Hall N."/>
            <person name="Watson M."/>
            <person name="Adriaenssens E.M."/>
            <person name="Foster-Nyarko E."/>
            <person name="Jarju S."/>
            <person name="Secka A."/>
            <person name="Antonio M."/>
            <person name="Oren A."/>
            <person name="Chaudhuri R.R."/>
            <person name="La Ragione R."/>
            <person name="Hildebrand F."/>
            <person name="Pallen M.J."/>
        </authorList>
    </citation>
    <scope>NUCLEOTIDE SEQUENCE</scope>
    <source>
        <strain evidence="3">ChiHecec3B27-6122</strain>
    </source>
</reference>
<proteinExistence type="predicted"/>
<dbReference type="EMBL" id="DVJS01000194">
    <property type="protein sequence ID" value="HIS97846.1"/>
    <property type="molecule type" value="Genomic_DNA"/>
</dbReference>
<dbReference type="InterPro" id="IPR046258">
    <property type="entry name" value="DUF6291"/>
</dbReference>
<evidence type="ECO:0000313" key="4">
    <source>
        <dbReference type="Proteomes" id="UP000886876"/>
    </source>
</evidence>
<name>A0A9D1G650_9FIRM</name>
<sequence>MAKKMPGVMVFFDLKPALEKLSLSEKGRLLDAILDYGQDETSRPGFDSPVLEMLWTFVAPRIDADRERYREKCDKARENANKRWSPDSCERIPSNADDANSNNNYNSNSNNNYNPNYNPNPTAKTTPSPAATATGSAHEAKTVENPVENPENVDNLPTGCAKPVSACAKPQPAAADLSQSAMTYGAATLRTRITAQAASRCGSSP</sequence>
<accession>A0A9D1G650</accession>
<dbReference type="Proteomes" id="UP000886876">
    <property type="component" value="Unassembled WGS sequence"/>
</dbReference>
<evidence type="ECO:0000313" key="3">
    <source>
        <dbReference type="EMBL" id="HIS97846.1"/>
    </source>
</evidence>
<organism evidence="3 4">
    <name type="scientific">Candidatus Scatomorpha pullistercoris</name>
    <dbReference type="NCBI Taxonomy" id="2840929"/>
    <lineage>
        <taxon>Bacteria</taxon>
        <taxon>Bacillati</taxon>
        <taxon>Bacillota</taxon>
        <taxon>Clostridia</taxon>
        <taxon>Eubacteriales</taxon>
        <taxon>Candidatus Scatomorpha</taxon>
    </lineage>
</organism>
<dbReference type="AlphaFoldDB" id="A0A9D1G650"/>
<evidence type="ECO:0000259" key="2">
    <source>
        <dbReference type="Pfam" id="PF19808"/>
    </source>
</evidence>